<feature type="domain" description="S1 motif" evidence="3">
    <location>
        <begin position="107"/>
        <end position="188"/>
    </location>
</feature>
<dbReference type="PANTHER" id="PTHR23355">
    <property type="entry name" value="RIBONUCLEASE"/>
    <property type="match status" value="1"/>
</dbReference>
<proteinExistence type="predicted"/>
<dbReference type="EC" id="3.1.13.1" evidence="4"/>
<dbReference type="GO" id="GO:0008859">
    <property type="term" value="F:exoribonuclease II activity"/>
    <property type="evidence" value="ECO:0007669"/>
    <property type="project" value="UniProtKB-EC"/>
</dbReference>
<evidence type="ECO:0000256" key="1">
    <source>
        <dbReference type="ARBA" id="ARBA00022722"/>
    </source>
</evidence>
<dbReference type="Pfam" id="PF00773">
    <property type="entry name" value="RNB"/>
    <property type="match status" value="1"/>
</dbReference>
<keyword evidence="2 4" id="KW-0378">Hydrolase</keyword>
<dbReference type="InterPro" id="IPR022966">
    <property type="entry name" value="RNase_II/R_CS"/>
</dbReference>
<dbReference type="InterPro" id="IPR003029">
    <property type="entry name" value="S1_domain"/>
</dbReference>
<dbReference type="GO" id="GO:0006402">
    <property type="term" value="P:mRNA catabolic process"/>
    <property type="evidence" value="ECO:0007669"/>
    <property type="project" value="TreeGrafter"/>
</dbReference>
<dbReference type="InterPro" id="IPR050180">
    <property type="entry name" value="RNR_Ribonuclease"/>
</dbReference>
<dbReference type="PANTHER" id="PTHR23355:SF9">
    <property type="entry name" value="DIS3-LIKE EXONUCLEASE 2"/>
    <property type="match status" value="1"/>
</dbReference>
<reference evidence="4" key="1">
    <citation type="submission" date="2019-08" db="EMBL/GenBank/DDBJ databases">
        <authorList>
            <person name="Kucharzyk K."/>
            <person name="Murdoch R.W."/>
            <person name="Higgins S."/>
            <person name="Loffler F."/>
        </authorList>
    </citation>
    <scope>NUCLEOTIDE SEQUENCE</scope>
</reference>
<dbReference type="Pfam" id="PF00575">
    <property type="entry name" value="S1"/>
    <property type="match status" value="1"/>
</dbReference>
<dbReference type="GO" id="GO:0005829">
    <property type="term" value="C:cytosol"/>
    <property type="evidence" value="ECO:0007669"/>
    <property type="project" value="TreeGrafter"/>
</dbReference>
<evidence type="ECO:0000256" key="2">
    <source>
        <dbReference type="ARBA" id="ARBA00022801"/>
    </source>
</evidence>
<keyword evidence="1" id="KW-0540">Nuclease</keyword>
<dbReference type="EMBL" id="VSSQ01075910">
    <property type="protein sequence ID" value="MPN26400.1"/>
    <property type="molecule type" value="Genomic_DNA"/>
</dbReference>
<comment type="caution">
    <text evidence="4">The sequence shown here is derived from an EMBL/GenBank/DDBJ whole genome shotgun (WGS) entry which is preliminary data.</text>
</comment>
<dbReference type="PROSITE" id="PS50126">
    <property type="entry name" value="S1"/>
    <property type="match status" value="1"/>
</dbReference>
<dbReference type="SUPFAM" id="SSF50249">
    <property type="entry name" value="Nucleic acid-binding proteins"/>
    <property type="match status" value="2"/>
</dbReference>
<dbReference type="CDD" id="cd04471">
    <property type="entry name" value="S1_RNase_R"/>
    <property type="match status" value="1"/>
</dbReference>
<accession>A0A645GJS6</accession>
<protein>
    <submittedName>
        <fullName evidence="4">Ribonuclease R</fullName>
        <ecNumber evidence="4">3.1.13.1</ecNumber>
    </submittedName>
</protein>
<dbReference type="Gene3D" id="2.40.50.140">
    <property type="entry name" value="Nucleic acid-binding proteins"/>
    <property type="match status" value="1"/>
</dbReference>
<evidence type="ECO:0000313" key="4">
    <source>
        <dbReference type="EMBL" id="MPN26400.1"/>
    </source>
</evidence>
<name>A0A645GJS6_9ZZZZ</name>
<organism evidence="4">
    <name type="scientific">bioreactor metagenome</name>
    <dbReference type="NCBI Taxonomy" id="1076179"/>
    <lineage>
        <taxon>unclassified sequences</taxon>
        <taxon>metagenomes</taxon>
        <taxon>ecological metagenomes</taxon>
    </lineage>
</organism>
<dbReference type="InterPro" id="IPR012340">
    <property type="entry name" value="NA-bd_OB-fold"/>
</dbReference>
<gene>
    <name evidence="4" type="primary">rnr_52</name>
    <name evidence="4" type="ORF">SDC9_173824</name>
</gene>
<evidence type="ECO:0000259" key="3">
    <source>
        <dbReference type="PROSITE" id="PS50126"/>
    </source>
</evidence>
<dbReference type="GO" id="GO:0003723">
    <property type="term" value="F:RNA binding"/>
    <property type="evidence" value="ECO:0007669"/>
    <property type="project" value="InterPro"/>
</dbReference>
<dbReference type="InterPro" id="IPR001900">
    <property type="entry name" value="RNase_II/R"/>
</dbReference>
<sequence length="188" mass="21969">MQGKKEQNLIETLAIRSMAKAIYSTENIGHYGLAFDFYTHFTSPIRRYPDMMVHRLLDQYNKGGKNVSQKEYEELCKHSSDMEQLASSAERASIKYKQVEFMSQYIGQDFEGVISGVTEWGIYVEIIVNKCEGMIPIRDLDDDYYTFDDKNYCLVGRRYHKRYQLGDEIKVRVARANLDKKQLDFVLA</sequence>
<dbReference type="AlphaFoldDB" id="A0A645GJS6"/>
<dbReference type="PROSITE" id="PS01175">
    <property type="entry name" value="RIBONUCLEASE_II"/>
    <property type="match status" value="1"/>
</dbReference>
<dbReference type="SMART" id="SM00316">
    <property type="entry name" value="S1"/>
    <property type="match status" value="1"/>
</dbReference>